<dbReference type="AlphaFoldDB" id="A0A9W5VMA7"/>
<dbReference type="Proteomes" id="UP000014009">
    <property type="component" value="Unassembled WGS sequence"/>
</dbReference>
<dbReference type="EMBL" id="AHEF01000042">
    <property type="protein sequence ID" value="EOP90508.1"/>
    <property type="molecule type" value="Genomic_DNA"/>
</dbReference>
<comment type="caution">
    <text evidence="1">The sequence shown here is derived from an EMBL/GenBank/DDBJ whole genome shotgun (WGS) entry which is preliminary data.</text>
</comment>
<organism evidence="1 2">
    <name type="scientific">Bacillus cereus HuB4-4</name>
    <dbReference type="NCBI Taxonomy" id="1053211"/>
    <lineage>
        <taxon>Bacteria</taxon>
        <taxon>Bacillati</taxon>
        <taxon>Bacillota</taxon>
        <taxon>Bacilli</taxon>
        <taxon>Bacillales</taxon>
        <taxon>Bacillaceae</taxon>
        <taxon>Bacillus</taxon>
        <taxon>Bacillus cereus group</taxon>
    </lineage>
</organism>
<accession>A0A9W5VMA7</accession>
<sequence>MLINRDTNTFMHFWNPMRCFGFRTEQLVAGKYVGEHNGVHLITHFNKELCTHVVSELMIGYGIATAFKPEFAIRKAKRRIDKNKEHVDLWIQATNAAYGAMNGLISKI</sequence>
<dbReference type="RefSeq" id="WP_016098281.1">
    <property type="nucleotide sequence ID" value="NZ_KB976537.1"/>
</dbReference>
<protein>
    <submittedName>
        <fullName evidence="1">Uncharacterized protein</fullName>
    </submittedName>
</protein>
<proteinExistence type="predicted"/>
<evidence type="ECO:0000313" key="1">
    <source>
        <dbReference type="EMBL" id="EOP90508.1"/>
    </source>
</evidence>
<gene>
    <name evidence="1" type="ORF">IGM_02201</name>
</gene>
<reference evidence="1 2" key="1">
    <citation type="submission" date="2012-12" db="EMBL/GenBank/DDBJ databases">
        <title>The Genome Sequence of Bacillus cereus HuB4-4.</title>
        <authorList>
            <consortium name="The Broad Institute Genome Sequencing Platform"/>
            <consortium name="The Broad Institute Genome Sequencing Center for Infectious Disease"/>
            <person name="Feldgarden M."/>
            <person name="Van der Auwera G.A."/>
            <person name="Mahillon J."/>
            <person name="Duprez V."/>
            <person name="Timmery S."/>
            <person name="Mattelet C."/>
            <person name="Dierick K."/>
            <person name="Sun M."/>
            <person name="Yu Z."/>
            <person name="Zhu L."/>
            <person name="Hu X."/>
            <person name="Shank E.B."/>
            <person name="Swiecicka I."/>
            <person name="Hansen B.M."/>
            <person name="Andrup L."/>
            <person name="Walker B."/>
            <person name="Young S.K."/>
            <person name="Zeng Q."/>
            <person name="Gargeya S."/>
            <person name="Fitzgerald M."/>
            <person name="Haas B."/>
            <person name="Abouelleil A."/>
            <person name="Alvarado L."/>
            <person name="Arachchi H.M."/>
            <person name="Berlin A.M."/>
            <person name="Chapman S.B."/>
            <person name="Dewar J."/>
            <person name="Goldberg J."/>
            <person name="Griggs A."/>
            <person name="Gujja S."/>
            <person name="Hansen M."/>
            <person name="Howarth C."/>
            <person name="Imamovic A."/>
            <person name="Larimer J."/>
            <person name="McCowan C."/>
            <person name="Murphy C."/>
            <person name="Neiman D."/>
            <person name="Pearson M."/>
            <person name="Priest M."/>
            <person name="Roberts A."/>
            <person name="Saif S."/>
            <person name="Shea T."/>
            <person name="Sisk P."/>
            <person name="Sykes S."/>
            <person name="Wortman J."/>
            <person name="Nusbaum C."/>
            <person name="Birren B."/>
        </authorList>
    </citation>
    <scope>NUCLEOTIDE SEQUENCE [LARGE SCALE GENOMIC DNA]</scope>
    <source>
        <strain evidence="1 2">HuB4-4</strain>
    </source>
</reference>
<name>A0A9W5VMA7_BACCE</name>
<evidence type="ECO:0000313" key="2">
    <source>
        <dbReference type="Proteomes" id="UP000014009"/>
    </source>
</evidence>